<dbReference type="Proteomes" id="UP001155546">
    <property type="component" value="Unassembled WGS sequence"/>
</dbReference>
<proteinExistence type="predicted"/>
<dbReference type="RefSeq" id="WP_280925440.1">
    <property type="nucleotide sequence ID" value="NZ_JAMTCD010000016.1"/>
</dbReference>
<evidence type="ECO:0000313" key="2">
    <source>
        <dbReference type="Proteomes" id="UP001155546"/>
    </source>
</evidence>
<gene>
    <name evidence="1" type="ORF">NE535_12835</name>
</gene>
<name>A0A9X2WNT3_9GAMM</name>
<feature type="non-terminal residue" evidence="1">
    <location>
        <position position="1"/>
    </location>
</feature>
<comment type="caution">
    <text evidence="1">The sequence shown here is derived from an EMBL/GenBank/DDBJ whole genome shotgun (WGS) entry which is preliminary data.</text>
</comment>
<dbReference type="EMBL" id="JAMTCD010000016">
    <property type="protein sequence ID" value="MCT7942675.1"/>
    <property type="molecule type" value="Genomic_DNA"/>
</dbReference>
<protein>
    <submittedName>
        <fullName evidence="1">Uncharacterized protein</fullName>
    </submittedName>
</protein>
<dbReference type="AlphaFoldDB" id="A0A9X2WNT3"/>
<keyword evidence="2" id="KW-1185">Reference proteome</keyword>
<accession>A0A9X2WNT3</accession>
<dbReference type="NCBIfam" id="TIGR03505">
    <property type="entry name" value="FimV_core"/>
    <property type="match status" value="1"/>
</dbReference>
<sequence length="97" mass="10715">VLGSAPTMSSECSIDKQPEDSLWRVATAKHKSWHTNIFGAMLAIYDANPNAFAQQKINMLMADAKLNCPSQEILDQYQDAQADKMKFDDLVALHSGS</sequence>
<reference evidence="1" key="1">
    <citation type="journal article" date="2023" name="Int. J. Syst. Evol. Microbiol.">
        <title>&lt;i&gt;Shewanella septentrionalis&lt;/i&gt; sp. nov. and &lt;i&gt;Shewanella holmiensis&lt;/i&gt; sp. nov., isolated from Baltic Sea water and sediments.</title>
        <authorList>
            <person name="Martin-Rodriguez A.J."/>
            <person name="Thorell K."/>
            <person name="Joffre E."/>
            <person name="Jensie-Markopoulos S."/>
            <person name="Moore E.R.B."/>
            <person name="Sjoling A."/>
        </authorList>
    </citation>
    <scope>NUCLEOTIDE SEQUENCE</scope>
    <source>
        <strain evidence="1">SP1S2-7</strain>
    </source>
</reference>
<dbReference type="InterPro" id="IPR020012">
    <property type="entry name" value="LysM_FimV"/>
</dbReference>
<organism evidence="1 2">
    <name type="scientific">Shewanella holmiensis</name>
    <dbReference type="NCBI Taxonomy" id="2952222"/>
    <lineage>
        <taxon>Bacteria</taxon>
        <taxon>Pseudomonadati</taxon>
        <taxon>Pseudomonadota</taxon>
        <taxon>Gammaproteobacteria</taxon>
        <taxon>Alteromonadales</taxon>
        <taxon>Shewanellaceae</taxon>
        <taxon>Shewanella</taxon>
    </lineage>
</organism>
<evidence type="ECO:0000313" key="1">
    <source>
        <dbReference type="EMBL" id="MCT7942675.1"/>
    </source>
</evidence>